<protein>
    <submittedName>
        <fullName evidence="1">LIM and SH3 domain protein F42H10.3</fullName>
    </submittedName>
</protein>
<feature type="non-terminal residue" evidence="1">
    <location>
        <position position="1"/>
    </location>
</feature>
<comment type="caution">
    <text evidence="1">The sequence shown here is derived from an EMBL/GenBank/DDBJ whole genome shotgun (WGS) entry which is preliminary data.</text>
</comment>
<reference evidence="1" key="1">
    <citation type="submission" date="2019-05" db="EMBL/GenBank/DDBJ databases">
        <title>Annotation for the trematode Fasciolopsis buski.</title>
        <authorList>
            <person name="Choi Y.-J."/>
        </authorList>
    </citation>
    <scope>NUCLEOTIDE SEQUENCE</scope>
    <source>
        <strain evidence="1">HT</strain>
        <tissue evidence="1">Whole worm</tissue>
    </source>
</reference>
<dbReference type="AlphaFoldDB" id="A0A8E0VID4"/>
<evidence type="ECO:0000313" key="2">
    <source>
        <dbReference type="Proteomes" id="UP000728185"/>
    </source>
</evidence>
<gene>
    <name evidence="1" type="ORF">FBUS_11821</name>
</gene>
<sequence>MRSSTARKLTLYVDAVREKRPISCNDPPRYTCTSYIPSTGSRLRNDIPKVHSTEDICSTDEDSLSIKAVSSTIPEEVLPYYRCVFLH</sequence>
<dbReference type="Proteomes" id="UP000728185">
    <property type="component" value="Unassembled WGS sequence"/>
</dbReference>
<accession>A0A8E0VID4</accession>
<dbReference type="EMBL" id="LUCM01009042">
    <property type="protein sequence ID" value="KAA0187543.1"/>
    <property type="molecule type" value="Genomic_DNA"/>
</dbReference>
<evidence type="ECO:0000313" key="1">
    <source>
        <dbReference type="EMBL" id="KAA0187543.1"/>
    </source>
</evidence>
<name>A0A8E0VID4_9TREM</name>
<proteinExistence type="predicted"/>
<keyword evidence="2" id="KW-1185">Reference proteome</keyword>
<organism evidence="1 2">
    <name type="scientific">Fasciolopsis buskii</name>
    <dbReference type="NCBI Taxonomy" id="27845"/>
    <lineage>
        <taxon>Eukaryota</taxon>
        <taxon>Metazoa</taxon>
        <taxon>Spiralia</taxon>
        <taxon>Lophotrochozoa</taxon>
        <taxon>Platyhelminthes</taxon>
        <taxon>Trematoda</taxon>
        <taxon>Digenea</taxon>
        <taxon>Plagiorchiida</taxon>
        <taxon>Echinostomata</taxon>
        <taxon>Echinostomatoidea</taxon>
        <taxon>Fasciolidae</taxon>
        <taxon>Fasciolopsis</taxon>
    </lineage>
</organism>